<dbReference type="Proteomes" id="UP001501353">
    <property type="component" value="Unassembled WGS sequence"/>
</dbReference>
<sequence>MDDRLTTDEYDALTQIGKSSRGDRPSACIARNSKKLNGLKFISHAKDGHLALTEKGQQTLFLRQCIEGLRAVSTDSLANLAADVALFLGKKGHITRADDGTYAITQRGQESLTDIDTSAKS</sequence>
<protein>
    <submittedName>
        <fullName evidence="1">Uncharacterized protein</fullName>
    </submittedName>
</protein>
<evidence type="ECO:0000313" key="2">
    <source>
        <dbReference type="Proteomes" id="UP001501353"/>
    </source>
</evidence>
<accession>A0ABP7SRG9</accession>
<evidence type="ECO:0000313" key="1">
    <source>
        <dbReference type="EMBL" id="GAA4015242.1"/>
    </source>
</evidence>
<gene>
    <name evidence="1" type="ORF">GCM10022212_07460</name>
</gene>
<dbReference type="RefSeq" id="WP_344761889.1">
    <property type="nucleotide sequence ID" value="NZ_BAAAZE010000005.1"/>
</dbReference>
<dbReference type="EMBL" id="BAAAZE010000005">
    <property type="protein sequence ID" value="GAA4015242.1"/>
    <property type="molecule type" value="Genomic_DNA"/>
</dbReference>
<keyword evidence="2" id="KW-1185">Reference proteome</keyword>
<reference evidence="2" key="1">
    <citation type="journal article" date="2019" name="Int. J. Syst. Evol. Microbiol.">
        <title>The Global Catalogue of Microorganisms (GCM) 10K type strain sequencing project: providing services to taxonomists for standard genome sequencing and annotation.</title>
        <authorList>
            <consortium name="The Broad Institute Genomics Platform"/>
            <consortium name="The Broad Institute Genome Sequencing Center for Infectious Disease"/>
            <person name="Wu L."/>
            <person name="Ma J."/>
        </authorList>
    </citation>
    <scope>NUCLEOTIDE SEQUENCE [LARGE SCALE GENOMIC DNA]</scope>
    <source>
        <strain evidence="2">JCM 16673</strain>
    </source>
</reference>
<name>A0ABP7SRG9_9BURK</name>
<organism evidence="1 2">
    <name type="scientific">Actimicrobium antarcticum</name>
    <dbReference type="NCBI Taxonomy" id="1051899"/>
    <lineage>
        <taxon>Bacteria</taxon>
        <taxon>Pseudomonadati</taxon>
        <taxon>Pseudomonadota</taxon>
        <taxon>Betaproteobacteria</taxon>
        <taxon>Burkholderiales</taxon>
        <taxon>Oxalobacteraceae</taxon>
        <taxon>Actimicrobium</taxon>
    </lineage>
</organism>
<proteinExistence type="predicted"/>
<comment type="caution">
    <text evidence="1">The sequence shown here is derived from an EMBL/GenBank/DDBJ whole genome shotgun (WGS) entry which is preliminary data.</text>
</comment>